<feature type="compositionally biased region" description="Low complexity" evidence="1">
    <location>
        <begin position="37"/>
        <end position="57"/>
    </location>
</feature>
<sequence length="805" mass="90131">MDLPNSDKRQSEQDELHQLREENARLKELLTQHGIAWEEPTTTAPIPATAESAPTPTHFTTEDKITLFRRLFRGREDVHPQRWESAKGTSGYSPACGNEWKPGICHKPRVKCGDCSQRQLLPVTDQVIYDHLAGKQTIGVYPLLGDDSCYFLAADFDEADWREDAQAFMQSCRELSIPAALEISRSGNGAHAWIFFAVPVPAREARQLGAALISHTCDLTRQLSLTSYDRLFPNQDTMPKGGFGNLIALPLQKQPRESGRSVFVDEDLQPHSDQWAFLASIRPMSRRDLDDAILRASGGRHPLDVAFAAEEEDSKPWQRPSPVPARIAGPLPESLTLVLANQIFIAKADLSQPLANRLIRLAAFQNPEFYKAQAMRLPVWNKPRIIGCAENFPQHIGLPRGCLDEVFDLLQENDIRPELQDERLAGRKVTAKFTGTLRKDQKAAVREMLKHEVGVLCAPTAFGKTVTAAALIARRKASTLVLVHRTELLRQWQERLTGFLEFPKGSLGVIGGGKKKPSGKIDIAVMQSLSRREDLGELLDQYGQIIIDECHHLSAFSFEAILKQAKAKFVVGLTATPIRRDGHQPIIFMQCGPIRHSAARPETAPAQLEVWPKVLPVPKIPPDSPIQDVFRILAGDATRNQRIVGDVLAAYREGRKVLVLTERTDHLPLLQEALGDEVEHCFVLHGRLSKNQRTAVFAELDVLDESAPRVLLATGRLIGEGFDHPPLDTLVLAMPISWKGTLQQYAGRLHREHADKHDVRIYDYTETDQLQLARMWDKRQRGYRAMGYEIKPMETVVLGKGTNLK</sequence>
<dbReference type="SMART" id="SM00487">
    <property type="entry name" value="DEXDc"/>
    <property type="match status" value="1"/>
</dbReference>
<evidence type="ECO:0000313" key="5">
    <source>
        <dbReference type="Proteomes" id="UP000830055"/>
    </source>
</evidence>
<evidence type="ECO:0000259" key="2">
    <source>
        <dbReference type="PROSITE" id="PS51192"/>
    </source>
</evidence>
<accession>A0ABM7WE46</accession>
<protein>
    <submittedName>
        <fullName evidence="4">DEAD/DEAH box helicase</fullName>
    </submittedName>
</protein>
<organism evidence="4 5">
    <name type="scientific">Desulfofustis limnaeus</name>
    <dbReference type="NCBI Taxonomy" id="2740163"/>
    <lineage>
        <taxon>Bacteria</taxon>
        <taxon>Pseudomonadati</taxon>
        <taxon>Thermodesulfobacteriota</taxon>
        <taxon>Desulfobulbia</taxon>
        <taxon>Desulfobulbales</taxon>
        <taxon>Desulfocapsaceae</taxon>
        <taxon>Desulfofustis</taxon>
    </lineage>
</organism>
<dbReference type="Pfam" id="PF04851">
    <property type="entry name" value="ResIII"/>
    <property type="match status" value="1"/>
</dbReference>
<dbReference type="CDD" id="cd17926">
    <property type="entry name" value="DEXHc_RE"/>
    <property type="match status" value="1"/>
</dbReference>
<dbReference type="Pfam" id="PF22548">
    <property type="entry name" value="AEP-TOTE"/>
    <property type="match status" value="1"/>
</dbReference>
<evidence type="ECO:0000313" key="4">
    <source>
        <dbReference type="EMBL" id="BDD89275.1"/>
    </source>
</evidence>
<keyword evidence="4" id="KW-0547">Nucleotide-binding</keyword>
<dbReference type="CDD" id="cd18785">
    <property type="entry name" value="SF2_C"/>
    <property type="match status" value="1"/>
</dbReference>
<dbReference type="Gene3D" id="3.40.50.300">
    <property type="entry name" value="P-loop containing nucleotide triphosphate hydrolases"/>
    <property type="match status" value="2"/>
</dbReference>
<dbReference type="Pfam" id="PF00271">
    <property type="entry name" value="Helicase_C"/>
    <property type="match status" value="1"/>
</dbReference>
<feature type="region of interest" description="Disordered" evidence="1">
    <location>
        <begin position="37"/>
        <end position="58"/>
    </location>
</feature>
<dbReference type="EMBL" id="AP025516">
    <property type="protein sequence ID" value="BDD89275.1"/>
    <property type="molecule type" value="Genomic_DNA"/>
</dbReference>
<dbReference type="InterPro" id="IPR054347">
    <property type="entry name" value="TOTE_primase"/>
</dbReference>
<keyword evidence="5" id="KW-1185">Reference proteome</keyword>
<dbReference type="InterPro" id="IPR001650">
    <property type="entry name" value="Helicase_C-like"/>
</dbReference>
<dbReference type="GO" id="GO:0004386">
    <property type="term" value="F:helicase activity"/>
    <property type="evidence" value="ECO:0007669"/>
    <property type="project" value="UniProtKB-KW"/>
</dbReference>
<evidence type="ECO:0000259" key="3">
    <source>
        <dbReference type="PROSITE" id="PS51194"/>
    </source>
</evidence>
<dbReference type="RefSeq" id="WP_284152585.1">
    <property type="nucleotide sequence ID" value="NZ_AP025516.1"/>
</dbReference>
<dbReference type="PROSITE" id="PS51194">
    <property type="entry name" value="HELICASE_CTER"/>
    <property type="match status" value="1"/>
</dbReference>
<name>A0ABM7WE46_9BACT</name>
<proteinExistence type="predicted"/>
<keyword evidence="4" id="KW-0378">Hydrolase</keyword>
<dbReference type="PROSITE" id="PS51192">
    <property type="entry name" value="HELICASE_ATP_BIND_1"/>
    <property type="match status" value="1"/>
</dbReference>
<gene>
    <name evidence="4" type="ORF">DPPLL_36400</name>
</gene>
<feature type="domain" description="Helicase C-terminal" evidence="3">
    <location>
        <begin position="643"/>
        <end position="798"/>
    </location>
</feature>
<dbReference type="InterPro" id="IPR027417">
    <property type="entry name" value="P-loop_NTPase"/>
</dbReference>
<evidence type="ECO:0000256" key="1">
    <source>
        <dbReference type="SAM" id="MobiDB-lite"/>
    </source>
</evidence>
<dbReference type="PANTHER" id="PTHR47396">
    <property type="entry name" value="TYPE I RESTRICTION ENZYME ECOKI R PROTEIN"/>
    <property type="match status" value="1"/>
</dbReference>
<dbReference type="InterPro" id="IPR050742">
    <property type="entry name" value="Helicase_Restrict-Modif_Enz"/>
</dbReference>
<dbReference type="PANTHER" id="PTHR47396:SF1">
    <property type="entry name" value="ATP-DEPENDENT HELICASE IRC3-RELATED"/>
    <property type="match status" value="1"/>
</dbReference>
<reference evidence="4 5" key="1">
    <citation type="submission" date="2022-01" db="EMBL/GenBank/DDBJ databases">
        <title>Desulfofustis limnae sp. nov., a novel mesophilic sulfate-reducing bacterium isolated from marsh soil.</title>
        <authorList>
            <person name="Watanabe M."/>
            <person name="Takahashi A."/>
            <person name="Kojima H."/>
            <person name="Fukui M."/>
        </authorList>
    </citation>
    <scope>NUCLEOTIDE SEQUENCE [LARGE SCALE GENOMIC DNA]</scope>
    <source>
        <strain evidence="4 5">PPLL</strain>
    </source>
</reference>
<keyword evidence="4" id="KW-0067">ATP-binding</keyword>
<dbReference type="InterPro" id="IPR014001">
    <property type="entry name" value="Helicase_ATP-bd"/>
</dbReference>
<dbReference type="SUPFAM" id="SSF52540">
    <property type="entry name" value="P-loop containing nucleoside triphosphate hydrolases"/>
    <property type="match status" value="2"/>
</dbReference>
<feature type="domain" description="Helicase ATP-binding" evidence="2">
    <location>
        <begin position="445"/>
        <end position="595"/>
    </location>
</feature>
<dbReference type="Proteomes" id="UP000830055">
    <property type="component" value="Chromosome"/>
</dbReference>
<dbReference type="InterPro" id="IPR006935">
    <property type="entry name" value="Helicase/UvrB_N"/>
</dbReference>
<keyword evidence="4" id="KW-0347">Helicase</keyword>